<feature type="compositionally biased region" description="Basic residues" evidence="1">
    <location>
        <begin position="1"/>
        <end position="12"/>
    </location>
</feature>
<evidence type="ECO:0000313" key="3">
    <source>
        <dbReference type="Proteomes" id="UP001257948"/>
    </source>
</evidence>
<dbReference type="RefSeq" id="WP_314203004.1">
    <property type="nucleotide sequence ID" value="NZ_JAVTLL010000014.1"/>
</dbReference>
<dbReference type="Proteomes" id="UP001257948">
    <property type="component" value="Unassembled WGS sequence"/>
</dbReference>
<evidence type="ECO:0008006" key="4">
    <source>
        <dbReference type="Google" id="ProtNLM"/>
    </source>
</evidence>
<protein>
    <recommendedName>
        <fullName evidence="4">Transposase</fullName>
    </recommendedName>
</protein>
<name>A0ABU3LXC8_9ACTN</name>
<comment type="caution">
    <text evidence="2">The sequence shown here is derived from an EMBL/GenBank/DDBJ whole genome shotgun (WGS) entry which is preliminary data.</text>
</comment>
<dbReference type="EMBL" id="JAVTLL010000014">
    <property type="protein sequence ID" value="MDT7843394.1"/>
    <property type="molecule type" value="Genomic_DNA"/>
</dbReference>
<proteinExistence type="predicted"/>
<sequence>MAGARPSRHFAHPRLGSEDRLPAAEDPVPLHWPRTSSESAKVPSPFAYSSSAARLTTATRAGTGDALTRHVCSFAVILTERQDDRSRIGSTSSGRTTCSLSTPSPAVIAGLTLPWSSGAVEEHVIRIKMLKRQRFGRPGFALLRRRVLLAQ</sequence>
<gene>
    <name evidence="2" type="ORF">RQC66_21970</name>
</gene>
<reference evidence="3" key="1">
    <citation type="submission" date="2023-07" db="EMBL/GenBank/DDBJ databases">
        <title>Draft genome sequence of the endophytic actinobacterium Streptomyces justiciae WPN32, a potential antibiotic producer.</title>
        <authorList>
            <person name="Yasawong M."/>
            <person name="Pana W."/>
            <person name="Ganta P."/>
            <person name="Santapan N."/>
            <person name="Songngamsuk T."/>
            <person name="Phatcharaharikarn M."/>
            <person name="Kerdtoob S."/>
            <person name="Nantapong N."/>
        </authorList>
    </citation>
    <scope>NUCLEOTIDE SEQUENCE [LARGE SCALE GENOMIC DNA]</scope>
    <source>
        <strain evidence="3">WPN32</strain>
    </source>
</reference>
<accession>A0ABU3LXC8</accession>
<organism evidence="2 3">
    <name type="scientific">Streptomyces justiciae</name>
    <dbReference type="NCBI Taxonomy" id="2780140"/>
    <lineage>
        <taxon>Bacteria</taxon>
        <taxon>Bacillati</taxon>
        <taxon>Actinomycetota</taxon>
        <taxon>Actinomycetes</taxon>
        <taxon>Kitasatosporales</taxon>
        <taxon>Streptomycetaceae</taxon>
        <taxon>Streptomyces</taxon>
    </lineage>
</organism>
<feature type="region of interest" description="Disordered" evidence="1">
    <location>
        <begin position="1"/>
        <end position="36"/>
    </location>
</feature>
<evidence type="ECO:0000313" key="2">
    <source>
        <dbReference type="EMBL" id="MDT7843394.1"/>
    </source>
</evidence>
<evidence type="ECO:0000256" key="1">
    <source>
        <dbReference type="SAM" id="MobiDB-lite"/>
    </source>
</evidence>
<keyword evidence="3" id="KW-1185">Reference proteome</keyword>